<dbReference type="AlphaFoldDB" id="A0A2P2DXL7"/>
<dbReference type="Proteomes" id="UP000245133">
    <property type="component" value="Unassembled WGS sequence"/>
</dbReference>
<sequence>MAVTKDTQIGAKFEQKIVSEIDKYAALHEMDRSKVIRLAVKQFLGLTPSNQPSQKGKLSKVG</sequence>
<comment type="caution">
    <text evidence="1">The sequence shown here is derived from an EMBL/GenBank/DDBJ whole genome shotgun (WGS) entry which is preliminary data.</text>
</comment>
<dbReference type="EMBL" id="BFBB01000003">
    <property type="protein sequence ID" value="GBF49383.1"/>
    <property type="molecule type" value="Genomic_DNA"/>
</dbReference>
<dbReference type="RefSeq" id="WP_135354985.1">
    <property type="nucleotide sequence ID" value="NZ_BFBB01000003.1"/>
</dbReference>
<dbReference type="OrthoDB" id="9962555at2"/>
<accession>A0A2P2DXL7</accession>
<proteinExistence type="predicted"/>
<keyword evidence="2" id="KW-1185">Reference proteome</keyword>
<reference evidence="1 2" key="1">
    <citation type="submission" date="2018-02" db="EMBL/GenBank/DDBJ databases">
        <title>Novel Leptospira species isolated from soil and water in Japan.</title>
        <authorList>
            <person name="Nakao R."/>
            <person name="Masuzawa T."/>
        </authorList>
    </citation>
    <scope>NUCLEOTIDE SEQUENCE [LARGE SCALE GENOMIC DNA]</scope>
    <source>
        <strain evidence="1 2">YH101</strain>
    </source>
</reference>
<evidence type="ECO:0000313" key="2">
    <source>
        <dbReference type="Proteomes" id="UP000245133"/>
    </source>
</evidence>
<protein>
    <submittedName>
        <fullName evidence="1">Ribbon-helix-helix protein, CopG family</fullName>
    </submittedName>
</protein>
<name>A0A2P2DXL7_9LEPT</name>
<evidence type="ECO:0000313" key="1">
    <source>
        <dbReference type="EMBL" id="GBF49383.1"/>
    </source>
</evidence>
<organism evidence="1 2">
    <name type="scientific">Leptospira ryugenii</name>
    <dbReference type="NCBI Taxonomy" id="1917863"/>
    <lineage>
        <taxon>Bacteria</taxon>
        <taxon>Pseudomonadati</taxon>
        <taxon>Spirochaetota</taxon>
        <taxon>Spirochaetia</taxon>
        <taxon>Leptospirales</taxon>
        <taxon>Leptospiraceae</taxon>
        <taxon>Leptospira</taxon>
    </lineage>
</organism>
<gene>
    <name evidence="1" type="ORF">LPTSP4_08960</name>
</gene>